<sequence length="264" mass="27279">MSTRRPKVPKAARPAAGSGTGPQGPDHGTPGGRVSGPSGSGSPGAGSSGSGGSSGKVIRADFHAGKSAGGGKSAGKAPPKPAAKRKPTPSEARAAERNQLSEAIRQPGKEPQPSGSALGGRRSILEPEGTSAAPVPAKAFSGRMLALALVLVTITVLLAPSVRIFIEQRSEIAALERDIAAQQQAQDKLERELARWEDPAYIKQQARDRIFYVMPGETRYLVTGAEGLAESDEHASEAAPAELPWVDALWDSVKRAATDTPAAE</sequence>
<evidence type="ECO:0000313" key="5">
    <source>
        <dbReference type="Proteomes" id="UP000010729"/>
    </source>
</evidence>
<evidence type="ECO:0000313" key="4">
    <source>
        <dbReference type="EMBL" id="EMY32363.1"/>
    </source>
</evidence>
<evidence type="ECO:0008006" key="6">
    <source>
        <dbReference type="Google" id="ProtNLM"/>
    </source>
</evidence>
<name>N1V299_9MICC</name>
<gene>
    <name evidence="4" type="ORF">D477_020568</name>
</gene>
<dbReference type="AlphaFoldDB" id="N1V299"/>
<feature type="region of interest" description="Disordered" evidence="2">
    <location>
        <begin position="1"/>
        <end position="133"/>
    </location>
</feature>
<keyword evidence="3" id="KW-1133">Transmembrane helix</keyword>
<dbReference type="InterPro" id="IPR007060">
    <property type="entry name" value="FtsL/DivIC"/>
</dbReference>
<dbReference type="Pfam" id="PF04977">
    <property type="entry name" value="DivIC"/>
    <property type="match status" value="1"/>
</dbReference>
<feature type="compositionally biased region" description="Basic residues" evidence="2">
    <location>
        <begin position="1"/>
        <end position="10"/>
    </location>
</feature>
<dbReference type="Proteomes" id="UP000010729">
    <property type="component" value="Unassembled WGS sequence"/>
</dbReference>
<dbReference type="OrthoDB" id="5187715at2"/>
<feature type="compositionally biased region" description="Gly residues" evidence="2">
    <location>
        <begin position="29"/>
        <end position="54"/>
    </location>
</feature>
<proteinExistence type="predicted"/>
<feature type="transmembrane region" description="Helical" evidence="3">
    <location>
        <begin position="145"/>
        <end position="166"/>
    </location>
</feature>
<dbReference type="RefSeq" id="WP_005274586.1">
    <property type="nucleotide sequence ID" value="NZ_ANPE02000285.1"/>
</dbReference>
<keyword evidence="3" id="KW-0472">Membrane</keyword>
<organism evidence="4 5">
    <name type="scientific">Arthrobacter crystallopoietes BAB-32</name>
    <dbReference type="NCBI Taxonomy" id="1246476"/>
    <lineage>
        <taxon>Bacteria</taxon>
        <taxon>Bacillati</taxon>
        <taxon>Actinomycetota</taxon>
        <taxon>Actinomycetes</taxon>
        <taxon>Micrococcales</taxon>
        <taxon>Micrococcaceae</taxon>
        <taxon>Crystallibacter</taxon>
    </lineage>
</organism>
<accession>N1V299</accession>
<evidence type="ECO:0000256" key="3">
    <source>
        <dbReference type="SAM" id="Phobius"/>
    </source>
</evidence>
<evidence type="ECO:0000256" key="1">
    <source>
        <dbReference type="SAM" id="Coils"/>
    </source>
</evidence>
<keyword evidence="1" id="KW-0175">Coiled coil</keyword>
<keyword evidence="5" id="KW-1185">Reference proteome</keyword>
<evidence type="ECO:0000256" key="2">
    <source>
        <dbReference type="SAM" id="MobiDB-lite"/>
    </source>
</evidence>
<feature type="coiled-coil region" evidence="1">
    <location>
        <begin position="165"/>
        <end position="192"/>
    </location>
</feature>
<reference evidence="4 5" key="1">
    <citation type="journal article" date="2013" name="Genome Announc.">
        <title>Draft Genome Sequence of Arthrobacter crystallopoietes Strain BAB-32, Revealing Genes for Bioremediation.</title>
        <authorList>
            <person name="Joshi M.N."/>
            <person name="Pandit A.S."/>
            <person name="Sharma A."/>
            <person name="Pandya R.V."/>
            <person name="Desai S.M."/>
            <person name="Saxena A.K."/>
            <person name="Bagatharia S.B."/>
        </authorList>
    </citation>
    <scope>NUCLEOTIDE SEQUENCE [LARGE SCALE GENOMIC DNA]</scope>
    <source>
        <strain evidence="4 5">BAB-32</strain>
    </source>
</reference>
<comment type="caution">
    <text evidence="4">The sequence shown here is derived from an EMBL/GenBank/DDBJ whole genome shotgun (WGS) entry which is preliminary data.</text>
</comment>
<protein>
    <recommendedName>
        <fullName evidence="6">Septum formation initiator</fullName>
    </recommendedName>
</protein>
<keyword evidence="3" id="KW-0812">Transmembrane</keyword>
<dbReference type="EMBL" id="ANPE02000285">
    <property type="protein sequence ID" value="EMY32363.1"/>
    <property type="molecule type" value="Genomic_DNA"/>
</dbReference>